<reference evidence="3" key="1">
    <citation type="submission" date="2016-04" db="EMBL/GenBank/DDBJ databases">
        <authorList>
            <person name="Guldener U."/>
            <person name="Guldener U."/>
        </authorList>
    </citation>
    <scope>NUCLEOTIDE SEQUENCE [LARGE SCALE GENOMIC DNA]</scope>
    <source>
        <strain evidence="3">UB2112</strain>
    </source>
</reference>
<protein>
    <submittedName>
        <fullName evidence="2">Uncharacterized protein</fullName>
    </submittedName>
</protein>
<dbReference type="OrthoDB" id="10524728at2759"/>
<dbReference type="EMBL" id="LT558124">
    <property type="protein sequence ID" value="SAM82644.1"/>
    <property type="molecule type" value="Genomic_DNA"/>
</dbReference>
<feature type="region of interest" description="Disordered" evidence="1">
    <location>
        <begin position="149"/>
        <end position="190"/>
    </location>
</feature>
<evidence type="ECO:0000313" key="2">
    <source>
        <dbReference type="EMBL" id="SAM82644.1"/>
    </source>
</evidence>
<organism evidence="2 3">
    <name type="scientific">Ustilago bromivora</name>
    <dbReference type="NCBI Taxonomy" id="307758"/>
    <lineage>
        <taxon>Eukaryota</taxon>
        <taxon>Fungi</taxon>
        <taxon>Dikarya</taxon>
        <taxon>Basidiomycota</taxon>
        <taxon>Ustilaginomycotina</taxon>
        <taxon>Ustilaginomycetes</taxon>
        <taxon>Ustilaginales</taxon>
        <taxon>Ustilaginaceae</taxon>
        <taxon>Ustilago</taxon>
    </lineage>
</organism>
<sequence>MFGSCQGGNSKESGRHVCLQEDSESCQGLQDSGCQALGSCKRCLQVSIDCVPADSGSYETKCKPCNSKSHPPCHHKFWLEQSLVAKWDGLVSQGKTHVVADVMVYGSLTVFGHPQYDKVQLNDYLAGVTPKILRAHCGNKFGESEPLENPFHQNKADQGGAGYKEVAQHGAGQPATTTTPNTLSSSKQTAAEAGLVTSQMRPGPSLLQGYRASPGRPVPSQSNINLAYRSIDIAKGTHAEAALERISMAAKGLVERFGIHNHSENQESKEEACLEALEDFADAMISQLQWHANFTNLFGKASDRCS</sequence>
<dbReference type="Proteomes" id="UP000179920">
    <property type="component" value="Chromosome VIII"/>
</dbReference>
<proteinExistence type="predicted"/>
<accession>A0A1K0GRD8</accession>
<dbReference type="AlphaFoldDB" id="A0A1K0GRD8"/>
<name>A0A1K0GRD8_9BASI</name>
<gene>
    <name evidence="2" type="ORF">UBRO_20698</name>
</gene>
<evidence type="ECO:0000256" key="1">
    <source>
        <dbReference type="SAM" id="MobiDB-lite"/>
    </source>
</evidence>
<evidence type="ECO:0000313" key="3">
    <source>
        <dbReference type="Proteomes" id="UP000179920"/>
    </source>
</evidence>
<feature type="compositionally biased region" description="Polar residues" evidence="1">
    <location>
        <begin position="174"/>
        <end position="189"/>
    </location>
</feature>